<dbReference type="CDD" id="cd22395">
    <property type="entry name" value="KH-I_AKAP1"/>
    <property type="match status" value="1"/>
</dbReference>
<dbReference type="PROSITE" id="PS50084">
    <property type="entry name" value="KH_TYPE_1"/>
    <property type="match status" value="1"/>
</dbReference>
<gene>
    <name evidence="6" type="primary">LOC106153753</name>
</gene>
<dbReference type="Pfam" id="PF00567">
    <property type="entry name" value="TUDOR"/>
    <property type="match status" value="1"/>
</dbReference>
<protein>
    <submittedName>
        <fullName evidence="6">A-kinase anchor protein 1, mitochondrial isoform X1</fullName>
    </submittedName>
</protein>
<keyword evidence="3" id="KW-1133">Transmembrane helix</keyword>
<dbReference type="InterPro" id="IPR035437">
    <property type="entry name" value="SNase_OB-fold_sf"/>
</dbReference>
<dbReference type="AlphaFoldDB" id="A0A1S3HBB1"/>
<evidence type="ECO:0000256" key="3">
    <source>
        <dbReference type="SAM" id="Phobius"/>
    </source>
</evidence>
<proteinExistence type="predicted"/>
<dbReference type="PANTHER" id="PTHR22948">
    <property type="entry name" value="TUDOR DOMAIN CONTAINING PROTEIN"/>
    <property type="match status" value="1"/>
</dbReference>
<dbReference type="PROSITE" id="PS50304">
    <property type="entry name" value="TUDOR"/>
    <property type="match status" value="1"/>
</dbReference>
<keyword evidence="3" id="KW-0812">Transmembrane</keyword>
<dbReference type="InterPro" id="IPR004087">
    <property type="entry name" value="KH_dom"/>
</dbReference>
<dbReference type="InterPro" id="IPR004088">
    <property type="entry name" value="KH_dom_type_1"/>
</dbReference>
<dbReference type="STRING" id="7574.A0A1S3HBB1"/>
<dbReference type="GO" id="GO:0005739">
    <property type="term" value="C:mitochondrion"/>
    <property type="evidence" value="ECO:0007669"/>
    <property type="project" value="UniProtKB-ARBA"/>
</dbReference>
<evidence type="ECO:0000256" key="1">
    <source>
        <dbReference type="PROSITE-ProRule" id="PRU00117"/>
    </source>
</evidence>
<feature type="compositionally biased region" description="Basic and acidic residues" evidence="2">
    <location>
        <begin position="32"/>
        <end position="42"/>
    </location>
</feature>
<keyword evidence="3" id="KW-0472">Membrane</keyword>
<feature type="region of interest" description="Disordered" evidence="2">
    <location>
        <begin position="280"/>
        <end position="317"/>
    </location>
</feature>
<feature type="compositionally biased region" description="Basic and acidic residues" evidence="2">
    <location>
        <begin position="294"/>
        <end position="317"/>
    </location>
</feature>
<dbReference type="GO" id="GO:0003723">
    <property type="term" value="F:RNA binding"/>
    <property type="evidence" value="ECO:0007669"/>
    <property type="project" value="UniProtKB-UniRule"/>
</dbReference>
<feature type="domain" description="Tudor" evidence="4">
    <location>
        <begin position="474"/>
        <end position="532"/>
    </location>
</feature>
<dbReference type="SUPFAM" id="SSF63748">
    <property type="entry name" value="Tudor/PWWP/MBT"/>
    <property type="match status" value="1"/>
</dbReference>
<dbReference type="CDD" id="cd20407">
    <property type="entry name" value="Tudor_AKAP1"/>
    <property type="match status" value="1"/>
</dbReference>
<organism evidence="5 6">
    <name type="scientific">Lingula anatina</name>
    <name type="common">Brachiopod</name>
    <name type="synonym">Lingula unguis</name>
    <dbReference type="NCBI Taxonomy" id="7574"/>
    <lineage>
        <taxon>Eukaryota</taxon>
        <taxon>Metazoa</taxon>
        <taxon>Spiralia</taxon>
        <taxon>Lophotrochozoa</taxon>
        <taxon>Brachiopoda</taxon>
        <taxon>Linguliformea</taxon>
        <taxon>Lingulata</taxon>
        <taxon>Lingulida</taxon>
        <taxon>Linguloidea</taxon>
        <taxon>Lingulidae</taxon>
        <taxon>Lingula</taxon>
    </lineage>
</organism>
<dbReference type="Gene3D" id="3.30.1370.10">
    <property type="entry name" value="K Homology domain, type 1"/>
    <property type="match status" value="1"/>
</dbReference>
<dbReference type="SUPFAM" id="SSF54791">
    <property type="entry name" value="Eukaryotic type KH-domain (KH-domain type I)"/>
    <property type="match status" value="1"/>
</dbReference>
<accession>A0A1S3HBB1</accession>
<dbReference type="KEGG" id="lak:106153753"/>
<dbReference type="InterPro" id="IPR050621">
    <property type="entry name" value="Tudor_domain_containing"/>
</dbReference>
<sequence length="640" mass="70027">MELKGIVTVAVPAMATVLVVGLLWYTSRKKHKDEENKDKEEVGQVSVPKKVCPEEKDENDLKIDTKIDAHEESNMVEENSSVCLPLKVSLSPNSNLETSAVCQSSPTLPVSGEPENEFDTPEVATCNSISESVLTKGGSPVPVNEEVHSQTMESALERSPSKSIKLRHNELGCDTVDGGMSGVNGEASSHESGHSEHSDTSGCVGASSEVQIREEEFDSSANGGGMNGLNANNQIEKDSHTSNGVMSSGVGNSCDLVEGHLTNGQLASGDKTCVEEKAPEHNVTGHGDGNTHINTERNGDSRKDNSPRENKKHDPHDIIRYEFEFPSELCGRLIGKHGSTITAIKTKSDTEISLSRQSYNETFQICAIEGTKDNVDYALKLIRRKFPKNQFPNVDLRQLSTHVQEASPVLAPEMMQLTLPEGVMVDVIVSSIVNASHIFVQQPTHPTYPSLERLNQFMIMCYQHDGIVPQLPRPIEVGVICAAPMMDGWYRAQVVSVQDETDECDIKYVDYGGYARIQACALKQIRSDFMTLPFQACEAYLANITPLEGEESYSLEASAVLEEVSQGRMLQLQTLSAAADGIPYVQLYTQGAQGTLFTAQNGEPVWPPQSEPILINRDLVDRGVVRWVENQENAQLAVRD</sequence>
<feature type="region of interest" description="Disordered" evidence="2">
    <location>
        <begin position="30"/>
        <end position="58"/>
    </location>
</feature>
<dbReference type="FunCoup" id="A0A1S3HBB1">
    <property type="interactions" value="144"/>
</dbReference>
<dbReference type="Gene3D" id="2.30.30.140">
    <property type="match status" value="1"/>
</dbReference>
<dbReference type="Pfam" id="PF00013">
    <property type="entry name" value="KH_1"/>
    <property type="match status" value="1"/>
</dbReference>
<dbReference type="SMART" id="SM00333">
    <property type="entry name" value="TUDOR"/>
    <property type="match status" value="1"/>
</dbReference>
<dbReference type="Gene3D" id="2.40.50.90">
    <property type="match status" value="1"/>
</dbReference>
<feature type="compositionally biased region" description="Basic and acidic residues" evidence="2">
    <location>
        <begin position="188"/>
        <end position="199"/>
    </location>
</feature>
<evidence type="ECO:0000259" key="4">
    <source>
        <dbReference type="PROSITE" id="PS50304"/>
    </source>
</evidence>
<dbReference type="GeneID" id="106153753"/>
<dbReference type="InterPro" id="IPR047368">
    <property type="entry name" value="KH-I_AKAP1"/>
</dbReference>
<dbReference type="PANTHER" id="PTHR22948:SF65">
    <property type="entry name" value="A-KINASE ANCHORING PROTEIN 1"/>
    <property type="match status" value="1"/>
</dbReference>
<dbReference type="SMART" id="SM00322">
    <property type="entry name" value="KH"/>
    <property type="match status" value="1"/>
</dbReference>
<evidence type="ECO:0000313" key="6">
    <source>
        <dbReference type="RefSeq" id="XP_013383303.1"/>
    </source>
</evidence>
<dbReference type="OrthoDB" id="10069557at2759"/>
<feature type="transmembrane region" description="Helical" evidence="3">
    <location>
        <begin position="6"/>
        <end position="25"/>
    </location>
</feature>
<dbReference type="InParanoid" id="A0A1S3HBB1"/>
<dbReference type="InterPro" id="IPR047367">
    <property type="entry name" value="Tudor_AKAP1"/>
</dbReference>
<dbReference type="InterPro" id="IPR002999">
    <property type="entry name" value="Tudor"/>
</dbReference>
<dbReference type="InterPro" id="IPR036612">
    <property type="entry name" value="KH_dom_type_1_sf"/>
</dbReference>
<keyword evidence="1" id="KW-0694">RNA-binding</keyword>
<name>A0A1S3HBB1_LINAN</name>
<evidence type="ECO:0000313" key="5">
    <source>
        <dbReference type="Proteomes" id="UP000085678"/>
    </source>
</evidence>
<feature type="region of interest" description="Disordered" evidence="2">
    <location>
        <begin position="177"/>
        <end position="246"/>
    </location>
</feature>
<evidence type="ECO:0000256" key="2">
    <source>
        <dbReference type="SAM" id="MobiDB-lite"/>
    </source>
</evidence>
<dbReference type="RefSeq" id="XP_013383303.1">
    <property type="nucleotide sequence ID" value="XM_013527849.1"/>
</dbReference>
<reference evidence="6" key="1">
    <citation type="submission" date="2025-08" db="UniProtKB">
        <authorList>
            <consortium name="RefSeq"/>
        </authorList>
    </citation>
    <scope>IDENTIFICATION</scope>
    <source>
        <tissue evidence="6">Gonads</tissue>
    </source>
</reference>
<dbReference type="Proteomes" id="UP000085678">
    <property type="component" value="Unplaced"/>
</dbReference>
<keyword evidence="5" id="KW-1185">Reference proteome</keyword>